<dbReference type="AlphaFoldDB" id="A0A246JH21"/>
<organism evidence="2 3">
    <name type="scientific">Roseateles aquatilis</name>
    <dbReference type="NCBI Taxonomy" id="431061"/>
    <lineage>
        <taxon>Bacteria</taxon>
        <taxon>Pseudomonadati</taxon>
        <taxon>Pseudomonadota</taxon>
        <taxon>Betaproteobacteria</taxon>
        <taxon>Burkholderiales</taxon>
        <taxon>Sphaerotilaceae</taxon>
        <taxon>Roseateles</taxon>
    </lineage>
</organism>
<dbReference type="RefSeq" id="WP_088383547.1">
    <property type="nucleotide sequence ID" value="NZ_NIOF01000002.1"/>
</dbReference>
<proteinExistence type="predicted"/>
<feature type="domain" description="DUF6869" evidence="1">
    <location>
        <begin position="23"/>
        <end position="123"/>
    </location>
</feature>
<accession>A0A246JH21</accession>
<dbReference type="Proteomes" id="UP000197468">
    <property type="component" value="Unassembled WGS sequence"/>
</dbReference>
<dbReference type="InterPro" id="IPR049221">
    <property type="entry name" value="DUF6869"/>
</dbReference>
<keyword evidence="3" id="KW-1185">Reference proteome</keyword>
<evidence type="ECO:0000313" key="2">
    <source>
        <dbReference type="EMBL" id="OWQ91865.1"/>
    </source>
</evidence>
<gene>
    <name evidence="2" type="ORF">CDN99_05695</name>
</gene>
<evidence type="ECO:0000259" key="1">
    <source>
        <dbReference type="Pfam" id="PF21746"/>
    </source>
</evidence>
<dbReference type="OrthoDB" id="9154182at2"/>
<sequence length="128" mass="14531">MALTEIDRTAWISAYIKAQSSPQPVIADHPCWWAIERFMDLDQLDSAEDAWSAILGVLERRPAARVLQLLAAGPLEDLIHYWGPHFIERIEETARENAQFRALLNGVWQSSTSDIWSRVRRAALGDCS</sequence>
<protein>
    <recommendedName>
        <fullName evidence="1">DUF6869 domain-containing protein</fullName>
    </recommendedName>
</protein>
<dbReference type="Pfam" id="PF21746">
    <property type="entry name" value="DUF6869"/>
    <property type="match status" value="1"/>
</dbReference>
<name>A0A246JH21_9BURK</name>
<dbReference type="EMBL" id="NIOF01000002">
    <property type="protein sequence ID" value="OWQ91865.1"/>
    <property type="molecule type" value="Genomic_DNA"/>
</dbReference>
<evidence type="ECO:0000313" key="3">
    <source>
        <dbReference type="Proteomes" id="UP000197468"/>
    </source>
</evidence>
<comment type="caution">
    <text evidence="2">The sequence shown here is derived from an EMBL/GenBank/DDBJ whole genome shotgun (WGS) entry which is preliminary data.</text>
</comment>
<reference evidence="2 3" key="1">
    <citation type="journal article" date="2008" name="Int. J. Syst. Evol. Microbiol.">
        <title>Description of Roseateles aquatilis sp. nov. and Roseateles terrae sp. nov., in the class Betaproteobacteria, and emended description of the genus Roseateles.</title>
        <authorList>
            <person name="Gomila M."/>
            <person name="Bowien B."/>
            <person name="Falsen E."/>
            <person name="Moore E.R."/>
            <person name="Lalucat J."/>
        </authorList>
    </citation>
    <scope>NUCLEOTIDE SEQUENCE [LARGE SCALE GENOMIC DNA]</scope>
    <source>
        <strain evidence="2 3">CCUG 48205</strain>
    </source>
</reference>